<dbReference type="PANTHER" id="PTHR43201:SF8">
    <property type="entry name" value="ACYL-COA SYNTHETASE FAMILY MEMBER 3"/>
    <property type="match status" value="1"/>
</dbReference>
<evidence type="ECO:0000256" key="1">
    <source>
        <dbReference type="ARBA" id="ARBA00006432"/>
    </source>
</evidence>
<evidence type="ECO:0000259" key="2">
    <source>
        <dbReference type="Pfam" id="PF00501"/>
    </source>
</evidence>
<comment type="similarity">
    <text evidence="1">Belongs to the ATP-dependent AMP-binding enzyme family.</text>
</comment>
<sequence length="126" mass="14466">VWEMLLSFKAPVVNVFMAVPTIYSKLIQYYDQHFTQPHVKDFVKAVCKERIRLMVSGSAALPLPTLQRWEEITGHMLLERYGMTEIGMALSNPLKGPRIPGTVNVVFKCTNSPIWKGFYHHHIPVK</sequence>
<proteinExistence type="inferred from homology"/>
<feature type="non-terminal residue" evidence="3">
    <location>
        <position position="1"/>
    </location>
</feature>
<dbReference type="InterPro" id="IPR042099">
    <property type="entry name" value="ANL_N_sf"/>
</dbReference>
<accession>A0ABV0PQH1</accession>
<organism evidence="3 4">
    <name type="scientific">Goodea atripinnis</name>
    <dbReference type="NCBI Taxonomy" id="208336"/>
    <lineage>
        <taxon>Eukaryota</taxon>
        <taxon>Metazoa</taxon>
        <taxon>Chordata</taxon>
        <taxon>Craniata</taxon>
        <taxon>Vertebrata</taxon>
        <taxon>Euteleostomi</taxon>
        <taxon>Actinopterygii</taxon>
        <taxon>Neopterygii</taxon>
        <taxon>Teleostei</taxon>
        <taxon>Neoteleostei</taxon>
        <taxon>Acanthomorphata</taxon>
        <taxon>Ovalentaria</taxon>
        <taxon>Atherinomorphae</taxon>
        <taxon>Cyprinodontiformes</taxon>
        <taxon>Goodeidae</taxon>
        <taxon>Goodea</taxon>
    </lineage>
</organism>
<dbReference type="Proteomes" id="UP001476798">
    <property type="component" value="Unassembled WGS sequence"/>
</dbReference>
<dbReference type="Pfam" id="PF00501">
    <property type="entry name" value="AMP-binding"/>
    <property type="match status" value="1"/>
</dbReference>
<dbReference type="EMBL" id="JAHRIO010081583">
    <property type="protein sequence ID" value="MEQ2185497.1"/>
    <property type="molecule type" value="Genomic_DNA"/>
</dbReference>
<dbReference type="InterPro" id="IPR000873">
    <property type="entry name" value="AMP-dep_synth/lig_dom"/>
</dbReference>
<name>A0ABV0PQH1_9TELE</name>
<keyword evidence="4" id="KW-1185">Reference proteome</keyword>
<feature type="domain" description="AMP-dependent synthetase/ligase" evidence="2">
    <location>
        <begin position="13"/>
        <end position="110"/>
    </location>
</feature>
<dbReference type="Gene3D" id="3.40.50.12780">
    <property type="entry name" value="N-terminal domain of ligase-like"/>
    <property type="match status" value="1"/>
</dbReference>
<dbReference type="PANTHER" id="PTHR43201">
    <property type="entry name" value="ACYL-COA SYNTHETASE"/>
    <property type="match status" value="1"/>
</dbReference>
<evidence type="ECO:0000313" key="4">
    <source>
        <dbReference type="Proteomes" id="UP001476798"/>
    </source>
</evidence>
<comment type="caution">
    <text evidence="3">The sequence shown here is derived from an EMBL/GenBank/DDBJ whole genome shotgun (WGS) entry which is preliminary data.</text>
</comment>
<dbReference type="SUPFAM" id="SSF56801">
    <property type="entry name" value="Acetyl-CoA synthetase-like"/>
    <property type="match status" value="1"/>
</dbReference>
<protein>
    <submittedName>
        <fullName evidence="3">Acyl-CoA synthetase member 3, mitochondrial</fullName>
    </submittedName>
</protein>
<gene>
    <name evidence="3" type="primary">ACSF3</name>
    <name evidence="3" type="ORF">GOODEAATRI_018766</name>
</gene>
<reference evidence="3 4" key="1">
    <citation type="submission" date="2021-06" db="EMBL/GenBank/DDBJ databases">
        <authorList>
            <person name="Palmer J.M."/>
        </authorList>
    </citation>
    <scope>NUCLEOTIDE SEQUENCE [LARGE SCALE GENOMIC DNA]</scope>
    <source>
        <strain evidence="3 4">GA_2019</strain>
        <tissue evidence="3">Muscle</tissue>
    </source>
</reference>
<evidence type="ECO:0000313" key="3">
    <source>
        <dbReference type="EMBL" id="MEQ2185497.1"/>
    </source>
</evidence>